<dbReference type="SUPFAM" id="SSF53383">
    <property type="entry name" value="PLP-dependent transferases"/>
    <property type="match status" value="1"/>
</dbReference>
<dbReference type="Proteomes" id="UP001375743">
    <property type="component" value="Unassembled WGS sequence"/>
</dbReference>
<dbReference type="InterPro" id="IPR015421">
    <property type="entry name" value="PyrdxlP-dep_Trfase_major"/>
</dbReference>
<comment type="pathway">
    <text evidence="3">Amino-acid biosynthesis; L-methionine biosynthesis via de novo pathway; L-homocysteine from O-succinyl-L-homoserine: step 1/1.</text>
</comment>
<comment type="function">
    <text evidence="3">Catalyzes the formation of L-homocysteine from O-succinyl-L-homoserine (OSHS) and hydrogen sulfide.</text>
</comment>
<sequence length="391" mass="42462">MSRSWRPQTRLVHGGTQRSPFGETSEALFLTSGFTYERAEDAEARFAETQEGYTYSRVGNPTVRMLEERMALLEGSQECIAAASGMAAVHAVLMSQLRSGMRVVGSALLFGSCHWILTQLCPRFGIEVELVDGKDLAAWERAFSRKADLVFLETPGNPTLELVDIAAVSELAHRAGAKVIVDNVFATPILQQPLELGADIVVYSATKHIDGQGRCLGGLICCDAELKKNVLQPYLRNTGPGLSPFNAWVLLKGLETLGLRVRAQTEAAGRIARFLEAHPKVPLVLYPGLESHPQRALAQRQMRAGGTLVAFRVGGGRQEAFAVMNRLELIKISNNLGDAKSLITHPGSTTHSKIAAAERLAIGITEDMLRLSIGLEDPEDLIADLDQALRA</sequence>
<comment type="cofactor">
    <cofactor evidence="1 3 4">
        <name>pyridoxal 5'-phosphate</name>
        <dbReference type="ChEBI" id="CHEBI:597326"/>
    </cofactor>
</comment>
<evidence type="ECO:0000256" key="1">
    <source>
        <dbReference type="ARBA" id="ARBA00001933"/>
    </source>
</evidence>
<gene>
    <name evidence="3 5" type="primary">metZ</name>
    <name evidence="5" type="ORF">U1T56_19075</name>
</gene>
<comment type="similarity">
    <text evidence="3">Belongs to the trans-sulfuration enzymes family. MetZ subfamily.</text>
</comment>
<keyword evidence="2 3" id="KW-0663">Pyridoxal phosphate</keyword>
<evidence type="ECO:0000313" key="6">
    <source>
        <dbReference type="Proteomes" id="UP001375743"/>
    </source>
</evidence>
<dbReference type="RefSeq" id="WP_418161109.1">
    <property type="nucleotide sequence ID" value="NZ_JBBLZC010000024.1"/>
</dbReference>
<dbReference type="EMBL" id="JBBLZC010000024">
    <property type="protein sequence ID" value="MEK0085260.1"/>
    <property type="molecule type" value="Genomic_DNA"/>
</dbReference>
<protein>
    <recommendedName>
        <fullName evidence="3">O-succinylhomoserine sulfhydrylase</fullName>
        <shortName evidence="3">OSH sulfhydrylase</shortName>
        <shortName evidence="3">OSHS sulfhydrylase</shortName>
        <ecNumber evidence="3">2.5.1.-</ecNumber>
    </recommendedName>
</protein>
<name>A0ABU8XXZ7_9PROT</name>
<dbReference type="HAMAP" id="MF_02056">
    <property type="entry name" value="MetZ"/>
    <property type="match status" value="1"/>
</dbReference>
<dbReference type="PANTHER" id="PTHR11808">
    <property type="entry name" value="TRANS-SULFURATION ENZYME FAMILY MEMBER"/>
    <property type="match status" value="1"/>
</dbReference>
<comment type="catalytic activity">
    <reaction evidence="3">
        <text>O-succinyl-L-homoserine + hydrogen sulfide = L-homocysteine + succinate</text>
        <dbReference type="Rhea" id="RHEA:27826"/>
        <dbReference type="ChEBI" id="CHEBI:29919"/>
        <dbReference type="ChEBI" id="CHEBI:30031"/>
        <dbReference type="ChEBI" id="CHEBI:57661"/>
        <dbReference type="ChEBI" id="CHEBI:58199"/>
    </reaction>
</comment>
<evidence type="ECO:0000256" key="4">
    <source>
        <dbReference type="RuleBase" id="RU362118"/>
    </source>
</evidence>
<dbReference type="PIRSF" id="PIRSF001434">
    <property type="entry name" value="CGS"/>
    <property type="match status" value="1"/>
</dbReference>
<keyword evidence="3" id="KW-0028">Amino-acid biosynthesis</keyword>
<keyword evidence="3" id="KW-0486">Methionine biosynthesis</keyword>
<dbReference type="EC" id="2.5.1.-" evidence="3"/>
<dbReference type="InterPro" id="IPR006234">
    <property type="entry name" value="O-succ-hSer_sulfhydrylase"/>
</dbReference>
<dbReference type="InterPro" id="IPR015424">
    <property type="entry name" value="PyrdxlP-dep_Trfase"/>
</dbReference>
<evidence type="ECO:0000256" key="3">
    <source>
        <dbReference type="HAMAP-Rule" id="MF_02056"/>
    </source>
</evidence>
<dbReference type="Gene3D" id="3.40.640.10">
    <property type="entry name" value="Type I PLP-dependent aspartate aminotransferase-like (Major domain)"/>
    <property type="match status" value="1"/>
</dbReference>
<organism evidence="5 6">
    <name type="scientific">Benzoatithermus flavus</name>
    <dbReference type="NCBI Taxonomy" id="3108223"/>
    <lineage>
        <taxon>Bacteria</taxon>
        <taxon>Pseudomonadati</taxon>
        <taxon>Pseudomonadota</taxon>
        <taxon>Alphaproteobacteria</taxon>
        <taxon>Geminicoccales</taxon>
        <taxon>Geminicoccaceae</taxon>
        <taxon>Benzoatithermus</taxon>
    </lineage>
</organism>
<feature type="modified residue" description="N6-(pyridoxal phosphate)lysine" evidence="3">
    <location>
        <position position="207"/>
    </location>
</feature>
<evidence type="ECO:0000256" key="2">
    <source>
        <dbReference type="ARBA" id="ARBA00022898"/>
    </source>
</evidence>
<dbReference type="InterPro" id="IPR000277">
    <property type="entry name" value="Cys/Met-Metab_PyrdxlP-dep_enz"/>
</dbReference>
<dbReference type="NCBIfam" id="TIGR01325">
    <property type="entry name" value="O_suc_HS_sulf"/>
    <property type="match status" value="1"/>
</dbReference>
<reference evidence="5 6" key="1">
    <citation type="submission" date="2024-01" db="EMBL/GenBank/DDBJ databases">
        <title>Multi-omics insights into the function and evolution of sodium benzoate biodegradation pathways in Benzoatithermus flavus gen. nov., sp. nov. from hot spring.</title>
        <authorList>
            <person name="Hu C.-J."/>
            <person name="Li W.-J."/>
        </authorList>
    </citation>
    <scope>NUCLEOTIDE SEQUENCE [LARGE SCALE GENOMIC DNA]</scope>
    <source>
        <strain evidence="5 6">SYSU G07066</strain>
    </source>
</reference>
<comment type="caution">
    <text evidence="5">The sequence shown here is derived from an EMBL/GenBank/DDBJ whole genome shotgun (WGS) entry which is preliminary data.</text>
</comment>
<dbReference type="InterPro" id="IPR015422">
    <property type="entry name" value="PyrdxlP-dep_Trfase_small"/>
</dbReference>
<proteinExistence type="inferred from homology"/>
<keyword evidence="3" id="KW-0808">Transferase</keyword>
<accession>A0ABU8XXZ7</accession>
<keyword evidence="6" id="KW-1185">Reference proteome</keyword>
<evidence type="ECO:0000313" key="5">
    <source>
        <dbReference type="EMBL" id="MEK0085260.1"/>
    </source>
</evidence>
<comment type="subunit">
    <text evidence="3">Homotetramer.</text>
</comment>
<dbReference type="PANTHER" id="PTHR11808:SF80">
    <property type="entry name" value="CYSTATHIONINE GAMMA-LYASE"/>
    <property type="match status" value="1"/>
</dbReference>
<dbReference type="Pfam" id="PF01053">
    <property type="entry name" value="Cys_Met_Meta_PP"/>
    <property type="match status" value="1"/>
</dbReference>
<dbReference type="Gene3D" id="3.90.1150.10">
    <property type="entry name" value="Aspartate Aminotransferase, domain 1"/>
    <property type="match status" value="1"/>
</dbReference>
<dbReference type="CDD" id="cd00614">
    <property type="entry name" value="CGS_like"/>
    <property type="match status" value="1"/>
</dbReference>